<keyword evidence="1" id="KW-0732">Signal</keyword>
<keyword evidence="3" id="KW-1185">Reference proteome</keyword>
<protein>
    <submittedName>
        <fullName evidence="2">YfiR family protein</fullName>
    </submittedName>
</protein>
<reference evidence="2" key="1">
    <citation type="submission" date="2023-06" db="EMBL/GenBank/DDBJ databases">
        <title>Cytophagales bacterium Strain LB-30, isolated from soil.</title>
        <authorList>
            <person name="Liu B."/>
        </authorList>
    </citation>
    <scope>NUCLEOTIDE SEQUENCE</scope>
    <source>
        <strain evidence="2">LB-30</strain>
    </source>
</reference>
<organism evidence="2 3">
    <name type="scientific">Shiella aurantiaca</name>
    <dbReference type="NCBI Taxonomy" id="3058365"/>
    <lineage>
        <taxon>Bacteria</taxon>
        <taxon>Pseudomonadati</taxon>
        <taxon>Bacteroidota</taxon>
        <taxon>Cytophagia</taxon>
        <taxon>Cytophagales</taxon>
        <taxon>Shiellaceae</taxon>
        <taxon>Shiella</taxon>
    </lineage>
</organism>
<dbReference type="Proteomes" id="UP001168552">
    <property type="component" value="Unassembled WGS sequence"/>
</dbReference>
<gene>
    <name evidence="2" type="ORF">QWY31_09995</name>
</gene>
<evidence type="ECO:0000313" key="2">
    <source>
        <dbReference type="EMBL" id="MDN4165836.1"/>
    </source>
</evidence>
<dbReference type="InterPro" id="IPR025293">
    <property type="entry name" value="YfiR/HmsC-like"/>
</dbReference>
<sequence length="170" mass="18809">MKTLRIFFVSALLLVSAAVSAQDRPMHEIHSMMVYNFMKYIEWPDKSGDFVITVVGDKDVYNTFNSYYGTKKIGTQSIQVKYADGVAGVAGNENLVYLSSKKSNEFDDLKAKTTGKPTLLITDRFGLGKKGSGINFKLVDNKLKFELNQEAFTQSNLKVSGALASMAILI</sequence>
<comment type="caution">
    <text evidence="2">The sequence shown here is derived from an EMBL/GenBank/DDBJ whole genome shotgun (WGS) entry which is preliminary data.</text>
</comment>
<feature type="chain" id="PRO_5045565703" evidence="1">
    <location>
        <begin position="22"/>
        <end position="170"/>
    </location>
</feature>
<proteinExistence type="predicted"/>
<name>A0ABT8F6I0_9BACT</name>
<dbReference type="EMBL" id="JAUHJS010000004">
    <property type="protein sequence ID" value="MDN4165836.1"/>
    <property type="molecule type" value="Genomic_DNA"/>
</dbReference>
<dbReference type="Pfam" id="PF13689">
    <property type="entry name" value="DUF4154"/>
    <property type="match status" value="1"/>
</dbReference>
<accession>A0ABT8F6I0</accession>
<feature type="signal peptide" evidence="1">
    <location>
        <begin position="1"/>
        <end position="21"/>
    </location>
</feature>
<dbReference type="RefSeq" id="WP_320004368.1">
    <property type="nucleotide sequence ID" value="NZ_JAUHJS010000004.1"/>
</dbReference>
<evidence type="ECO:0000256" key="1">
    <source>
        <dbReference type="SAM" id="SignalP"/>
    </source>
</evidence>
<evidence type="ECO:0000313" key="3">
    <source>
        <dbReference type="Proteomes" id="UP001168552"/>
    </source>
</evidence>